<dbReference type="EMBL" id="CP018820">
    <property type="protein sequence ID" value="APR52221.1"/>
    <property type="molecule type" value="Genomic_DNA"/>
</dbReference>
<dbReference type="EMBL" id="QQYZ01000031">
    <property type="protein sequence ID" value="RSY77491.1"/>
    <property type="molecule type" value="Genomic_DNA"/>
</dbReference>
<dbReference type="Pfam" id="PF09650">
    <property type="entry name" value="PHA_gran_rgn"/>
    <property type="match status" value="1"/>
</dbReference>
<sequence>MAEPVTVDIPHKLGLEGARARLAGGVGKIGSMFPGGGTVQERWEGDTLHFTVSAMGQTVASRLDVFEDRVHAEVDLPPMLALFAGKIREKLQKEAPKLLE</sequence>
<accession>A0A1L6J8C7</accession>
<reference evidence="1" key="1">
    <citation type="submission" date="2016-12" db="EMBL/GenBank/DDBJ databases">
        <title>Whole genome sequencing of Sphingomonas koreensis.</title>
        <authorList>
            <person name="Conlan S."/>
            <person name="Thomas P.J."/>
            <person name="Mullikin J."/>
            <person name="Palmore T.N."/>
            <person name="Frank K.M."/>
            <person name="Segre J.A."/>
        </authorList>
    </citation>
    <scope>NUCLEOTIDE SEQUENCE</scope>
    <source>
        <strain evidence="1">ABOJV</strain>
    </source>
</reference>
<evidence type="ECO:0000313" key="4">
    <source>
        <dbReference type="Proteomes" id="UP000185161"/>
    </source>
</evidence>
<name>A0A1L6J8C7_9SPHN</name>
<evidence type="ECO:0000313" key="5">
    <source>
        <dbReference type="Proteomes" id="UP000286681"/>
    </source>
</evidence>
<dbReference type="Proteomes" id="UP000185161">
    <property type="component" value="Chromosome"/>
</dbReference>
<evidence type="ECO:0000313" key="6">
    <source>
        <dbReference type="Proteomes" id="UP000287746"/>
    </source>
</evidence>
<keyword evidence="4" id="KW-1185">Reference proteome</keyword>
<dbReference type="KEGG" id="skr:BRX40_07050"/>
<evidence type="ECO:0000313" key="3">
    <source>
        <dbReference type="EMBL" id="RSY77491.1"/>
    </source>
</evidence>
<dbReference type="Proteomes" id="UP000286681">
    <property type="component" value="Unassembled WGS sequence"/>
</dbReference>
<organism evidence="1 4">
    <name type="scientific">Sphingomonas koreensis</name>
    <dbReference type="NCBI Taxonomy" id="93064"/>
    <lineage>
        <taxon>Bacteria</taxon>
        <taxon>Pseudomonadati</taxon>
        <taxon>Pseudomonadota</taxon>
        <taxon>Alphaproteobacteria</taxon>
        <taxon>Sphingomonadales</taxon>
        <taxon>Sphingomonadaceae</taxon>
        <taxon>Sphingomonas</taxon>
    </lineage>
</organism>
<dbReference type="Proteomes" id="UP000287746">
    <property type="component" value="Unassembled WGS sequence"/>
</dbReference>
<reference evidence="5 6" key="3">
    <citation type="submission" date="2018-07" db="EMBL/GenBank/DDBJ databases">
        <title>Genomic and Epidemiologic Investigation of an Indolent Hospital Outbreak.</title>
        <authorList>
            <person name="Johnson R.C."/>
            <person name="Deming C."/>
            <person name="Conlan S."/>
            <person name="Zellmer C.J."/>
            <person name="Michelin A.V."/>
            <person name="Lee-Lin S."/>
            <person name="Thomas P.J."/>
            <person name="Park M."/>
            <person name="Weingarten R.A."/>
            <person name="Less J."/>
            <person name="Dekker J.P."/>
            <person name="Frank K.M."/>
            <person name="Musser K.A."/>
            <person name="Mcquiston J.R."/>
            <person name="Henderson D.K."/>
            <person name="Lau A.F."/>
            <person name="Palmore T.N."/>
            <person name="Segre J.A."/>
        </authorList>
    </citation>
    <scope>NUCLEOTIDE SEQUENCE [LARGE SCALE GENOMIC DNA]</scope>
    <source>
        <strain evidence="3 6">SK-CDC1_0717</strain>
        <strain evidence="2 5">SK-NIH.Env10_0317</strain>
    </source>
</reference>
<dbReference type="STRING" id="93064.BRX40_07050"/>
<reference evidence="4" key="2">
    <citation type="submission" date="2016-12" db="EMBL/GenBank/DDBJ databases">
        <title>Whole genome sequencing of Sphingomonas sp. ABOJV.</title>
        <authorList>
            <person name="Conlan S."/>
            <person name="Thomas P.J."/>
            <person name="Mullikin J."/>
            <person name="Palmore T.N."/>
            <person name="Frank K.M."/>
            <person name="Segre J.A."/>
        </authorList>
    </citation>
    <scope>NUCLEOTIDE SEQUENCE [LARGE SCALE GENOMIC DNA]</scope>
    <source>
        <strain evidence="4">ABOJV</strain>
    </source>
</reference>
<dbReference type="AlphaFoldDB" id="A0A1L6J8C7"/>
<dbReference type="RefSeq" id="WP_066581403.1">
    <property type="nucleotide sequence ID" value="NZ_CP018820.1"/>
</dbReference>
<protein>
    <submittedName>
        <fullName evidence="1">Uncharacterized protein</fullName>
    </submittedName>
</protein>
<evidence type="ECO:0000313" key="1">
    <source>
        <dbReference type="EMBL" id="APR52221.1"/>
    </source>
</evidence>
<dbReference type="InterPro" id="IPR013433">
    <property type="entry name" value="PHA_gran_rgn"/>
</dbReference>
<proteinExistence type="predicted"/>
<dbReference type="OrthoDB" id="8853368at2"/>
<dbReference type="GeneID" id="44132308"/>
<evidence type="ECO:0000313" key="2">
    <source>
        <dbReference type="EMBL" id="RSU98242.1"/>
    </source>
</evidence>
<dbReference type="EMBL" id="QQWO01000030">
    <property type="protein sequence ID" value="RSU98242.1"/>
    <property type="molecule type" value="Genomic_DNA"/>
</dbReference>
<gene>
    <name evidence="1" type="ORF">BRX40_07050</name>
    <name evidence="2" type="ORF">CA257_22155</name>
    <name evidence="3" type="ORF">DAH66_20430</name>
</gene>